<evidence type="ECO:0000313" key="3">
    <source>
        <dbReference type="Proteomes" id="UP000019118"/>
    </source>
</evidence>
<name>A0AAR5PLX5_DENPD</name>
<sequence>MAHTTAESAWSVVRCRDCNITETEFFEILLDRDCLLNFFYQHSVLTCHARCKCGSIMNPTEKSANHLVFHCERTSPSPENGRQCDTSFTILKGSFFEKSAITLEKVARLVMLYLCRPVPRHRFISAETNLDSHTLINWYSSIREVFIFWAGQQSSQIGGEGEVVEIEWRKGGRLKDSPWIFGGIQRSSGQFFVAPTEDRSSATFLHIFQEKIRSGTTVVSDCWKPNDYLDEEDVYDLTVNYSMHFEKPVADVQWWSKVRKLIPKSGRRKKYCLGYLCEALFMVRYPIHTQRFHSFWTTVAQMYPPVAHF</sequence>
<reference evidence="3" key="1">
    <citation type="journal article" date="2013" name="Genome Biol.">
        <title>Draft genome of the mountain pine beetle, Dendroctonus ponderosae Hopkins, a major forest pest.</title>
        <authorList>
            <person name="Keeling C.I."/>
            <person name="Yuen M.M."/>
            <person name="Liao N.Y."/>
            <person name="Docking T.R."/>
            <person name="Chan S.K."/>
            <person name="Taylor G.A."/>
            <person name="Palmquist D.L."/>
            <person name="Jackman S.D."/>
            <person name="Nguyen A."/>
            <person name="Li M."/>
            <person name="Henderson H."/>
            <person name="Janes J.K."/>
            <person name="Zhao Y."/>
            <person name="Pandoh P."/>
            <person name="Moore R."/>
            <person name="Sperling F.A."/>
            <person name="Huber D.P."/>
            <person name="Birol I."/>
            <person name="Jones S.J."/>
            <person name="Bohlmann J."/>
        </authorList>
    </citation>
    <scope>NUCLEOTIDE SEQUENCE</scope>
</reference>
<dbReference type="Proteomes" id="UP000019118">
    <property type="component" value="Unassembled WGS sequence"/>
</dbReference>
<dbReference type="InterPro" id="IPR053164">
    <property type="entry name" value="IS1016-like_transposase"/>
</dbReference>
<organism evidence="2 3">
    <name type="scientific">Dendroctonus ponderosae</name>
    <name type="common">Mountain pine beetle</name>
    <dbReference type="NCBI Taxonomy" id="77166"/>
    <lineage>
        <taxon>Eukaryota</taxon>
        <taxon>Metazoa</taxon>
        <taxon>Ecdysozoa</taxon>
        <taxon>Arthropoda</taxon>
        <taxon>Hexapoda</taxon>
        <taxon>Insecta</taxon>
        <taxon>Pterygota</taxon>
        <taxon>Neoptera</taxon>
        <taxon>Endopterygota</taxon>
        <taxon>Coleoptera</taxon>
        <taxon>Polyphaga</taxon>
        <taxon>Cucujiformia</taxon>
        <taxon>Curculionidae</taxon>
        <taxon>Scolytinae</taxon>
        <taxon>Dendroctonus</taxon>
    </lineage>
</organism>
<dbReference type="InterPro" id="IPR024445">
    <property type="entry name" value="Tnp_ISXO2-like"/>
</dbReference>
<accession>A0AAR5PLX5</accession>
<protein>
    <recommendedName>
        <fullName evidence="1">ISXO2-like transposase domain-containing protein</fullName>
    </recommendedName>
</protein>
<dbReference type="PANTHER" id="PTHR47163">
    <property type="entry name" value="DDE_TNP_IS1595 DOMAIN-CONTAINING PROTEIN"/>
    <property type="match status" value="1"/>
</dbReference>
<dbReference type="PANTHER" id="PTHR47163:SF2">
    <property type="entry name" value="SI:DKEY-17M8.2"/>
    <property type="match status" value="1"/>
</dbReference>
<dbReference type="AlphaFoldDB" id="A0AAR5PLX5"/>
<reference evidence="2" key="2">
    <citation type="submission" date="2024-08" db="UniProtKB">
        <authorList>
            <consortium name="EnsemblMetazoa"/>
        </authorList>
    </citation>
    <scope>IDENTIFICATION</scope>
</reference>
<feature type="domain" description="ISXO2-like transposase" evidence="1">
    <location>
        <begin position="156"/>
        <end position="284"/>
    </location>
</feature>
<dbReference type="GeneID" id="109538986"/>
<keyword evidence="3" id="KW-1185">Reference proteome</keyword>
<dbReference type="EnsemblMetazoa" id="XM_019906480.1">
    <property type="protein sequence ID" value="XP_019762039.1"/>
    <property type="gene ID" value="LOC109538986"/>
</dbReference>
<evidence type="ECO:0000313" key="2">
    <source>
        <dbReference type="EnsemblMetazoa" id="XP_019762039.1"/>
    </source>
</evidence>
<evidence type="ECO:0000259" key="1">
    <source>
        <dbReference type="SMART" id="SM01126"/>
    </source>
</evidence>
<dbReference type="SMART" id="SM01126">
    <property type="entry name" value="DDE_Tnp_IS1595"/>
    <property type="match status" value="1"/>
</dbReference>
<proteinExistence type="predicted"/>